<reference evidence="1" key="1">
    <citation type="submission" date="2022-11" db="EMBL/GenBank/DDBJ databases">
        <authorList>
            <person name="Petersen C."/>
        </authorList>
    </citation>
    <scope>NUCLEOTIDE SEQUENCE</scope>
    <source>
        <strain evidence="1">IBT 20477</strain>
    </source>
</reference>
<dbReference type="OrthoDB" id="10325951at2759"/>
<reference evidence="1" key="2">
    <citation type="journal article" date="2023" name="IMA Fungus">
        <title>Comparative genomic study of the Penicillium genus elucidates a diverse pangenome and 15 lateral gene transfer events.</title>
        <authorList>
            <person name="Petersen C."/>
            <person name="Sorensen T."/>
            <person name="Nielsen M.R."/>
            <person name="Sondergaard T.E."/>
            <person name="Sorensen J.L."/>
            <person name="Fitzpatrick D.A."/>
            <person name="Frisvad J.C."/>
            <person name="Nielsen K.L."/>
        </authorList>
    </citation>
    <scope>NUCLEOTIDE SEQUENCE</scope>
    <source>
        <strain evidence="1">IBT 20477</strain>
    </source>
</reference>
<sequence length="100" mass="11276">MSPSLCIGATSQSSYTTLYAFSLHTSLSPPQLCEDKTSTLLSYHCPRALSTKQTARLPSSLTVASFDRSWSTEHPAYLLHFREFQSILIDDTHRAHFREP</sequence>
<protein>
    <submittedName>
        <fullName evidence="1">Uncharacterized protein</fullName>
    </submittedName>
</protein>
<proteinExistence type="predicted"/>
<evidence type="ECO:0000313" key="2">
    <source>
        <dbReference type="Proteomes" id="UP001150942"/>
    </source>
</evidence>
<gene>
    <name evidence="1" type="ORF">N7449_002095</name>
</gene>
<evidence type="ECO:0000313" key="1">
    <source>
        <dbReference type="EMBL" id="KAJ5207716.1"/>
    </source>
</evidence>
<comment type="caution">
    <text evidence="1">The sequence shown here is derived from an EMBL/GenBank/DDBJ whole genome shotgun (WGS) entry which is preliminary data.</text>
</comment>
<dbReference type="AlphaFoldDB" id="A0A9W9MUF0"/>
<keyword evidence="2" id="KW-1185">Reference proteome</keyword>
<dbReference type="EMBL" id="JAPQKQ010000002">
    <property type="protein sequence ID" value="KAJ5207716.1"/>
    <property type="molecule type" value="Genomic_DNA"/>
</dbReference>
<dbReference type="Proteomes" id="UP001150942">
    <property type="component" value="Unassembled WGS sequence"/>
</dbReference>
<organism evidence="1 2">
    <name type="scientific">Penicillium cf. viridicatum</name>
    <dbReference type="NCBI Taxonomy" id="2972119"/>
    <lineage>
        <taxon>Eukaryota</taxon>
        <taxon>Fungi</taxon>
        <taxon>Dikarya</taxon>
        <taxon>Ascomycota</taxon>
        <taxon>Pezizomycotina</taxon>
        <taxon>Eurotiomycetes</taxon>
        <taxon>Eurotiomycetidae</taxon>
        <taxon>Eurotiales</taxon>
        <taxon>Aspergillaceae</taxon>
        <taxon>Penicillium</taxon>
    </lineage>
</organism>
<accession>A0A9W9MUF0</accession>
<name>A0A9W9MUF0_9EURO</name>